<dbReference type="SUPFAM" id="SSF51735">
    <property type="entry name" value="NAD(P)-binding Rossmann-fold domains"/>
    <property type="match status" value="1"/>
</dbReference>
<dbReference type="InterPro" id="IPR036291">
    <property type="entry name" value="NAD(P)-bd_dom_sf"/>
</dbReference>
<name>X1KZ72_9ZZZZ</name>
<feature type="domain" description="Thioester reductase (TE)" evidence="1">
    <location>
        <begin position="2"/>
        <end position="99"/>
    </location>
</feature>
<dbReference type="Pfam" id="PF07993">
    <property type="entry name" value="NAD_binding_4"/>
    <property type="match status" value="1"/>
</dbReference>
<organism evidence="2">
    <name type="scientific">marine sediment metagenome</name>
    <dbReference type="NCBI Taxonomy" id="412755"/>
    <lineage>
        <taxon>unclassified sequences</taxon>
        <taxon>metagenomes</taxon>
        <taxon>ecological metagenomes</taxon>
    </lineage>
</organism>
<evidence type="ECO:0000313" key="2">
    <source>
        <dbReference type="EMBL" id="GAI11988.1"/>
    </source>
</evidence>
<dbReference type="AlphaFoldDB" id="X1KZ72"/>
<gene>
    <name evidence="2" type="ORF">S06H3_08874</name>
</gene>
<dbReference type="InterPro" id="IPR013120">
    <property type="entry name" value="FAR_NAD-bd"/>
</dbReference>
<reference evidence="2" key="1">
    <citation type="journal article" date="2014" name="Front. Microbiol.">
        <title>High frequency of phylogenetically diverse reductive dehalogenase-homologous genes in deep subseafloor sedimentary metagenomes.</title>
        <authorList>
            <person name="Kawai M."/>
            <person name="Futagami T."/>
            <person name="Toyoda A."/>
            <person name="Takaki Y."/>
            <person name="Nishi S."/>
            <person name="Hori S."/>
            <person name="Arai W."/>
            <person name="Tsubouchi T."/>
            <person name="Morono Y."/>
            <person name="Uchiyama I."/>
            <person name="Ito T."/>
            <person name="Fujiyama A."/>
            <person name="Inagaki F."/>
            <person name="Takami H."/>
        </authorList>
    </citation>
    <scope>NUCLEOTIDE SEQUENCE</scope>
    <source>
        <strain evidence="2">Expedition CK06-06</strain>
    </source>
</reference>
<accession>X1KZ72</accession>
<comment type="caution">
    <text evidence="2">The sequence shown here is derived from an EMBL/GenBank/DDBJ whole genome shotgun (WGS) entry which is preliminary data.</text>
</comment>
<sequence length="190" mass="21788">GRNTYERSKALCETMVKESGIPKVTIFKPSIIMGTPQHFYPGHFAQFVLLLIKIHQRAEVVRRKFEGSLRLPIIEPVFRFKANPEGKLNLVSLDAVVRAMAEIEDPGSYWLTHPDPPTMQQLVEWVGEFIMVKIKIEPHFKLTPVEAMFEKMSAAFTPYLWGDDSPSDLKDCPLITREFIENTVKRTILS</sequence>
<proteinExistence type="predicted"/>
<feature type="non-terminal residue" evidence="2">
    <location>
        <position position="1"/>
    </location>
</feature>
<dbReference type="Gene3D" id="3.40.50.720">
    <property type="entry name" value="NAD(P)-binding Rossmann-like Domain"/>
    <property type="match status" value="1"/>
</dbReference>
<protein>
    <recommendedName>
        <fullName evidence="1">Thioester reductase (TE) domain-containing protein</fullName>
    </recommendedName>
</protein>
<evidence type="ECO:0000259" key="1">
    <source>
        <dbReference type="Pfam" id="PF07993"/>
    </source>
</evidence>
<dbReference type="EMBL" id="BARV01003808">
    <property type="protein sequence ID" value="GAI11988.1"/>
    <property type="molecule type" value="Genomic_DNA"/>
</dbReference>